<keyword evidence="4 7" id="KW-0812">Transmembrane</keyword>
<evidence type="ECO:0000256" key="2">
    <source>
        <dbReference type="ARBA" id="ARBA00005236"/>
    </source>
</evidence>
<evidence type="ECO:0000256" key="6">
    <source>
        <dbReference type="ARBA" id="ARBA00023136"/>
    </source>
</evidence>
<evidence type="ECO:0000256" key="3">
    <source>
        <dbReference type="ARBA" id="ARBA00022475"/>
    </source>
</evidence>
<feature type="transmembrane region" description="Helical" evidence="7">
    <location>
        <begin position="190"/>
        <end position="210"/>
    </location>
</feature>
<dbReference type="GO" id="GO:0044874">
    <property type="term" value="P:lipoprotein localization to outer membrane"/>
    <property type="evidence" value="ECO:0007669"/>
    <property type="project" value="TreeGrafter"/>
</dbReference>
<keyword evidence="5 7" id="KW-1133">Transmembrane helix</keyword>
<feature type="transmembrane region" description="Helical" evidence="7">
    <location>
        <begin position="625"/>
        <end position="650"/>
    </location>
</feature>
<comment type="caution">
    <text evidence="9">The sequence shown here is derived from an EMBL/GenBank/DDBJ whole genome shotgun (WGS) entry which is preliminary data.</text>
</comment>
<comment type="subcellular location">
    <subcellularLocation>
        <location evidence="1">Cell membrane</location>
        <topology evidence="1">Multi-pass membrane protein</topology>
    </subcellularLocation>
</comment>
<feature type="transmembrane region" description="Helical" evidence="7">
    <location>
        <begin position="134"/>
        <end position="155"/>
    </location>
</feature>
<dbReference type="RefSeq" id="WP_203653402.1">
    <property type="nucleotide sequence ID" value="NZ_BONR01000001.1"/>
</dbReference>
<dbReference type="EMBL" id="BONR01000001">
    <property type="protein sequence ID" value="GIG53956.1"/>
    <property type="molecule type" value="Genomic_DNA"/>
</dbReference>
<evidence type="ECO:0000259" key="8">
    <source>
        <dbReference type="Pfam" id="PF02687"/>
    </source>
</evidence>
<evidence type="ECO:0000313" key="9">
    <source>
        <dbReference type="EMBL" id="GIG53956.1"/>
    </source>
</evidence>
<name>A0A919Q123_9MICO</name>
<sequence>MRWAARITIGLAAALATSLSGPLWVEAAWAYGQRIPGYFDLIFLAVYTIPLFLIAGVIAWLFLRLGLAPRRHEIATRLALGQTRSTMVSQAARSGLRSGAIAAAVAAVASAIVSQFTYDESEAPWTGVLSQTTLVAYVGVAVIATATSVLVHVLAMAAVTRGTPDAADAVVAADDDVPGERPGWVRGARLAWWGAYLLGLGVAAVNRFVPLDPWAIETLANPGWLMVTKNIAMTIAIVGTLWVAGAMARRIAERLVRGSALLLGRGGAAGAGSIAADGLARRSATRTRVVTLAAIVSGLVALSLAGLGHSQAIDAATREASADGYLFSVDVFGAQTQPAGFATQALDAEALAALEADPRVDVVPFSLLFDEPYEYTSCYAETCSTGTEQEVLLAVDAEAMDTVAPSALRTLGLMDGVILSGTHWQTDPEGFPAEEGATIEFTYSEATDETPVYRIGTSLELDQTAREWAAETWGPAPTSGAMLFPAAGQPAGMDVFTVADEYFPPSTVWSLDPDSGESFTTFDGVGVALAVIGLGVGVVMIVSTTATSVRMRRRELATFAALGARPADLRAAPVWEATVLAGASAVAGAVVGVIVSVTTTNVFLLEAGAPFDLTEILWHLGADLAAVPWVWMLVVATGTVAAAVVAAATFSRSMSARSPVDELRTADREGVR</sequence>
<evidence type="ECO:0000256" key="4">
    <source>
        <dbReference type="ARBA" id="ARBA00022692"/>
    </source>
</evidence>
<reference evidence="9" key="1">
    <citation type="submission" date="2021-01" db="EMBL/GenBank/DDBJ databases">
        <title>Whole genome shotgun sequence of Demequina activiva NBRC 110675.</title>
        <authorList>
            <person name="Komaki H."/>
            <person name="Tamura T."/>
        </authorList>
    </citation>
    <scope>NUCLEOTIDE SEQUENCE</scope>
    <source>
        <strain evidence="9">NBRC 110675</strain>
    </source>
</reference>
<evidence type="ECO:0000256" key="1">
    <source>
        <dbReference type="ARBA" id="ARBA00004651"/>
    </source>
</evidence>
<dbReference type="PANTHER" id="PTHR30489:SF0">
    <property type="entry name" value="LIPOPROTEIN-RELEASING SYSTEM TRANSMEMBRANE PROTEIN LOLE"/>
    <property type="match status" value="1"/>
</dbReference>
<organism evidence="9 10">
    <name type="scientific">Demequina activiva</name>
    <dbReference type="NCBI Taxonomy" id="1582364"/>
    <lineage>
        <taxon>Bacteria</taxon>
        <taxon>Bacillati</taxon>
        <taxon>Actinomycetota</taxon>
        <taxon>Actinomycetes</taxon>
        <taxon>Micrococcales</taxon>
        <taxon>Demequinaceae</taxon>
        <taxon>Demequina</taxon>
    </lineage>
</organism>
<keyword evidence="6 7" id="KW-0472">Membrane</keyword>
<dbReference type="Pfam" id="PF02687">
    <property type="entry name" value="FtsX"/>
    <property type="match status" value="2"/>
</dbReference>
<feature type="transmembrane region" description="Helical" evidence="7">
    <location>
        <begin position="579"/>
        <end position="605"/>
    </location>
</feature>
<gene>
    <name evidence="9" type="ORF">Dac01nite_07080</name>
</gene>
<protein>
    <recommendedName>
        <fullName evidence="8">ABC3 transporter permease C-terminal domain-containing protein</fullName>
    </recommendedName>
</protein>
<feature type="domain" description="ABC3 transporter permease C-terminal" evidence="8">
    <location>
        <begin position="528"/>
        <end position="654"/>
    </location>
</feature>
<proteinExistence type="inferred from homology"/>
<feature type="transmembrane region" description="Helical" evidence="7">
    <location>
        <begin position="289"/>
        <end position="308"/>
    </location>
</feature>
<feature type="domain" description="ABC3 transporter permease C-terminal" evidence="8">
    <location>
        <begin position="51"/>
        <end position="159"/>
    </location>
</feature>
<feature type="transmembrane region" description="Helical" evidence="7">
    <location>
        <begin position="37"/>
        <end position="63"/>
    </location>
</feature>
<evidence type="ECO:0000256" key="5">
    <source>
        <dbReference type="ARBA" id="ARBA00022989"/>
    </source>
</evidence>
<evidence type="ECO:0000256" key="7">
    <source>
        <dbReference type="SAM" id="Phobius"/>
    </source>
</evidence>
<feature type="transmembrane region" description="Helical" evidence="7">
    <location>
        <begin position="525"/>
        <end position="546"/>
    </location>
</feature>
<accession>A0A919Q123</accession>
<feature type="transmembrane region" description="Helical" evidence="7">
    <location>
        <begin position="230"/>
        <end position="248"/>
    </location>
</feature>
<dbReference type="InterPro" id="IPR051447">
    <property type="entry name" value="Lipoprotein-release_system"/>
</dbReference>
<dbReference type="Proteomes" id="UP000652354">
    <property type="component" value="Unassembled WGS sequence"/>
</dbReference>
<dbReference type="GO" id="GO:0098797">
    <property type="term" value="C:plasma membrane protein complex"/>
    <property type="evidence" value="ECO:0007669"/>
    <property type="project" value="TreeGrafter"/>
</dbReference>
<dbReference type="AlphaFoldDB" id="A0A919Q123"/>
<keyword evidence="10" id="KW-1185">Reference proteome</keyword>
<comment type="similarity">
    <text evidence="2">Belongs to the ABC-4 integral membrane protein family. LolC/E subfamily.</text>
</comment>
<keyword evidence="3" id="KW-1003">Cell membrane</keyword>
<evidence type="ECO:0000313" key="10">
    <source>
        <dbReference type="Proteomes" id="UP000652354"/>
    </source>
</evidence>
<feature type="transmembrane region" description="Helical" evidence="7">
    <location>
        <begin position="94"/>
        <end position="114"/>
    </location>
</feature>
<dbReference type="InterPro" id="IPR003838">
    <property type="entry name" value="ABC3_permease_C"/>
</dbReference>
<dbReference type="PANTHER" id="PTHR30489">
    <property type="entry name" value="LIPOPROTEIN-RELEASING SYSTEM TRANSMEMBRANE PROTEIN LOLE"/>
    <property type="match status" value="1"/>
</dbReference>